<proteinExistence type="inferred from homology"/>
<protein>
    <submittedName>
        <fullName evidence="9">Permease of the drug/metabolite transporter (DMT) superfamily</fullName>
    </submittedName>
</protein>
<evidence type="ECO:0000256" key="3">
    <source>
        <dbReference type="ARBA" id="ARBA00022475"/>
    </source>
</evidence>
<dbReference type="PATRIC" id="fig|1262449.3.peg.2635"/>
<evidence type="ECO:0000256" key="4">
    <source>
        <dbReference type="ARBA" id="ARBA00022692"/>
    </source>
</evidence>
<dbReference type="Pfam" id="PF00892">
    <property type="entry name" value="EamA"/>
    <property type="match status" value="2"/>
</dbReference>
<dbReference type="InterPro" id="IPR037185">
    <property type="entry name" value="EmrE-like"/>
</dbReference>
<keyword evidence="4 7" id="KW-0812">Transmembrane</keyword>
<dbReference type="SUPFAM" id="SSF103481">
    <property type="entry name" value="Multidrug resistance efflux transporter EmrE"/>
    <property type="match status" value="2"/>
</dbReference>
<dbReference type="InterPro" id="IPR050638">
    <property type="entry name" value="AA-Vitamin_Transporters"/>
</dbReference>
<dbReference type="eggNOG" id="COG0697">
    <property type="taxonomic scope" value="Bacteria"/>
</dbReference>
<dbReference type="EMBL" id="JPGY02000001">
    <property type="protein sequence ID" value="KRU12686.1"/>
    <property type="molecule type" value="Genomic_DNA"/>
</dbReference>
<evidence type="ECO:0000256" key="6">
    <source>
        <dbReference type="ARBA" id="ARBA00023136"/>
    </source>
</evidence>
<dbReference type="PANTHER" id="PTHR32322:SF18">
    <property type="entry name" value="S-ADENOSYLMETHIONINE_S-ADENOSYLHOMOCYSTEINE TRANSPORTER"/>
    <property type="match status" value="1"/>
</dbReference>
<feature type="transmembrane region" description="Helical" evidence="7">
    <location>
        <begin position="159"/>
        <end position="179"/>
    </location>
</feature>
<reference evidence="9 12" key="1">
    <citation type="journal article" date="2015" name="Genome Announc.">
        <title>Complete Genome Sequence of the Nitrogen-Fixing and Solvent-Producing Clostridium pasteurianum DSM 525.</title>
        <authorList>
            <person name="Poehlein A."/>
            <person name="Grosse-Honebrink A."/>
            <person name="Zhang Y."/>
            <person name="Minton N.P."/>
            <person name="Daniel R."/>
        </authorList>
    </citation>
    <scope>NUCLEOTIDE SEQUENCE [LARGE SCALE GENOMIC DNA]</scope>
    <source>
        <strain evidence="9">DSM 525</strain>
        <strain evidence="12">DSM 525 / ATCC 6013</strain>
    </source>
</reference>
<dbReference type="Proteomes" id="UP000028042">
    <property type="component" value="Unassembled WGS sequence"/>
</dbReference>
<dbReference type="InterPro" id="IPR000620">
    <property type="entry name" value="EamA_dom"/>
</dbReference>
<evidence type="ECO:0000256" key="2">
    <source>
        <dbReference type="ARBA" id="ARBA00007362"/>
    </source>
</evidence>
<comment type="subcellular location">
    <subcellularLocation>
        <location evidence="1">Cell membrane</location>
        <topology evidence="1">Multi-pass membrane protein</topology>
    </subcellularLocation>
</comment>
<dbReference type="KEGG" id="cpat:CLPA_c12180"/>
<keyword evidence="3" id="KW-1003">Cell membrane</keyword>
<dbReference type="RefSeq" id="WP_003446043.1">
    <property type="nucleotide sequence ID" value="NZ_CP009267.1"/>
</dbReference>
<dbReference type="KEGG" id="cpae:CPAST_c12180"/>
<reference evidence="10 11" key="3">
    <citation type="journal article" name="Genome Announc.">
        <title>Improved Draft Genome Sequence of Clostridium pasteurianum Strain ATCC 6013 (DSM 525) Using a Hybrid Next-Generation Sequencing Approach.</title>
        <authorList>
            <person name="Pyne M.E."/>
            <person name="Utturkar S."/>
            <person name="Brown S.D."/>
            <person name="Moo-Young M."/>
            <person name="Chung D.A."/>
            <person name="Chou C.P."/>
        </authorList>
    </citation>
    <scope>NUCLEOTIDE SEQUENCE [LARGE SCALE GENOMIC DNA]</scope>
    <source>
        <strain evidence="10 11">ATCC 6013</strain>
    </source>
</reference>
<feature type="domain" description="EamA" evidence="8">
    <location>
        <begin position="160"/>
        <end position="296"/>
    </location>
</feature>
<feature type="transmembrane region" description="Helical" evidence="7">
    <location>
        <begin position="279"/>
        <end position="297"/>
    </location>
</feature>
<gene>
    <name evidence="9" type="ORF">CLPA_c12180</name>
    <name evidence="10" type="ORF">CP6013_01934</name>
</gene>
<accession>A0A0H3J5Z0</accession>
<feature type="domain" description="EamA" evidence="8">
    <location>
        <begin position="18"/>
        <end position="149"/>
    </location>
</feature>
<evidence type="ECO:0000313" key="9">
    <source>
        <dbReference type="EMBL" id="AJA51306.1"/>
    </source>
</evidence>
<evidence type="ECO:0000256" key="7">
    <source>
        <dbReference type="SAM" id="Phobius"/>
    </source>
</evidence>
<dbReference type="Proteomes" id="UP000030905">
    <property type="component" value="Chromosome"/>
</dbReference>
<feature type="transmembrane region" description="Helical" evidence="7">
    <location>
        <begin position="136"/>
        <end position="153"/>
    </location>
</feature>
<feature type="transmembrane region" description="Helical" evidence="7">
    <location>
        <begin position="191"/>
        <end position="213"/>
    </location>
</feature>
<dbReference type="PANTHER" id="PTHR32322">
    <property type="entry name" value="INNER MEMBRANE TRANSPORTER"/>
    <property type="match status" value="1"/>
</dbReference>
<evidence type="ECO:0000256" key="5">
    <source>
        <dbReference type="ARBA" id="ARBA00022989"/>
    </source>
</evidence>
<dbReference type="GO" id="GO:0005886">
    <property type="term" value="C:plasma membrane"/>
    <property type="evidence" value="ECO:0007669"/>
    <property type="project" value="UniProtKB-SubCell"/>
</dbReference>
<reference evidence="10" key="2">
    <citation type="submission" date="2015-10" db="EMBL/GenBank/DDBJ databases">
        <title>Improved Draft Genome Sequence of Clostridium pasteurianum Strain ATCC 6013 (DSM 525) Using a Hybrid Next-Generation Sequencing Approach.</title>
        <authorList>
            <person name="Pyne M.E."/>
            <person name="Utturkar S.M."/>
            <person name="Brown S.D."/>
            <person name="Moo-Young M."/>
            <person name="Chung D.A."/>
            <person name="Chou P.C."/>
        </authorList>
    </citation>
    <scope>NUCLEOTIDE SEQUENCE</scope>
    <source>
        <strain evidence="10">ATCC 6013</strain>
    </source>
</reference>
<evidence type="ECO:0000313" key="11">
    <source>
        <dbReference type="Proteomes" id="UP000028042"/>
    </source>
</evidence>
<evidence type="ECO:0000259" key="8">
    <source>
        <dbReference type="Pfam" id="PF00892"/>
    </source>
</evidence>
<dbReference type="AlphaFoldDB" id="A0A0H3J5Z0"/>
<dbReference type="Gene3D" id="1.10.3730.20">
    <property type="match status" value="1"/>
</dbReference>
<evidence type="ECO:0000256" key="1">
    <source>
        <dbReference type="ARBA" id="ARBA00004651"/>
    </source>
</evidence>
<evidence type="ECO:0000313" key="10">
    <source>
        <dbReference type="EMBL" id="KRU12686.1"/>
    </source>
</evidence>
<organism evidence="9 12">
    <name type="scientific">Clostridium pasteurianum DSM 525 = ATCC 6013</name>
    <dbReference type="NCBI Taxonomy" id="1262449"/>
    <lineage>
        <taxon>Bacteria</taxon>
        <taxon>Bacillati</taxon>
        <taxon>Bacillota</taxon>
        <taxon>Clostridia</taxon>
        <taxon>Eubacteriales</taxon>
        <taxon>Clostridiaceae</taxon>
        <taxon>Clostridium</taxon>
    </lineage>
</organism>
<evidence type="ECO:0000313" key="12">
    <source>
        <dbReference type="Proteomes" id="UP000030905"/>
    </source>
</evidence>
<keyword evidence="6 7" id="KW-0472">Membrane</keyword>
<feature type="transmembrane region" description="Helical" evidence="7">
    <location>
        <begin position="105"/>
        <end position="127"/>
    </location>
</feature>
<name>A0A0H3J5Z0_CLOPA</name>
<feature type="transmembrane region" description="Helical" evidence="7">
    <location>
        <begin position="254"/>
        <end position="273"/>
    </location>
</feature>
<feature type="transmembrane region" description="Helical" evidence="7">
    <location>
        <begin position="20"/>
        <end position="40"/>
    </location>
</feature>
<sequence length="313" mass="34673">MSNYNSFSLKNKMKNKKLAYLYLIITFCAWGSLYVVGKFVMGKVPVFMISSVRYIIAGIILFFIMKKMKPKKIEKQDYKYIFLIGFVGYFIATVAQLIGVKFSNASLASLVNSVNPIAIMLFAAIILKEKLTLKKVICIILAVVGVHTIIGGSNESGELIGILISLFAVISWSIVSVIVRRVTQKYDPIQITTYGIIIAAISTLPFSIGEFVITPNIQIDWTVVISLIYIGVVCTALAHFTWNKSLSMIEAGSCSLFYPIQPMMSVFLGWLFLGESININFVIGAGLIIVGVLISVIHNKDVEVDNKIQTKIQ</sequence>
<comment type="similarity">
    <text evidence="2">Belongs to the EamA transporter family.</text>
</comment>
<dbReference type="EMBL" id="CP009268">
    <property type="protein sequence ID" value="AJA51306.1"/>
    <property type="molecule type" value="Genomic_DNA"/>
</dbReference>
<feature type="transmembrane region" description="Helical" evidence="7">
    <location>
        <begin position="219"/>
        <end position="242"/>
    </location>
</feature>
<feature type="transmembrane region" description="Helical" evidence="7">
    <location>
        <begin position="77"/>
        <end position="99"/>
    </location>
</feature>
<keyword evidence="5 7" id="KW-1133">Transmembrane helix</keyword>
<feature type="transmembrane region" description="Helical" evidence="7">
    <location>
        <begin position="46"/>
        <end position="65"/>
    </location>
</feature>
<keyword evidence="12" id="KW-1185">Reference proteome</keyword>